<sequence length="243" mass="27314">AEDQQLQESLVNIQRPILLNEKFKVHSYDGGAFKSRGQYDIKNTLIPVIEPFHCSGSGTKFNLLLKCSEDFTMTHFYVSGPGPRCTEPIRSGLVWVTDQPPDVEGLKKYDSMSSEELMEIVKGLRTYSSSEEAGSVPDPCVYFTTDPTSREAEVELPNWKEGRYVAVKFLDTHKDQVNMDIGIVAFIGHFGRHASASRHLGPWMRRSARQIWVHPNELKSMFSSSGWVCDGRDFTGGCRSGQT</sequence>
<gene>
    <name evidence="1" type="ORF">PGLA1383_LOCUS42871</name>
</gene>
<feature type="non-terminal residue" evidence="1">
    <location>
        <position position="1"/>
    </location>
</feature>
<dbReference type="Proteomes" id="UP000654075">
    <property type="component" value="Unassembled WGS sequence"/>
</dbReference>
<evidence type="ECO:0000313" key="2">
    <source>
        <dbReference type="Proteomes" id="UP000654075"/>
    </source>
</evidence>
<feature type="non-terminal residue" evidence="1">
    <location>
        <position position="243"/>
    </location>
</feature>
<organism evidence="1 2">
    <name type="scientific">Polarella glacialis</name>
    <name type="common">Dinoflagellate</name>
    <dbReference type="NCBI Taxonomy" id="89957"/>
    <lineage>
        <taxon>Eukaryota</taxon>
        <taxon>Sar</taxon>
        <taxon>Alveolata</taxon>
        <taxon>Dinophyceae</taxon>
        <taxon>Suessiales</taxon>
        <taxon>Suessiaceae</taxon>
        <taxon>Polarella</taxon>
    </lineage>
</organism>
<name>A0A813GI80_POLGL</name>
<protein>
    <submittedName>
        <fullName evidence="1">Uncharacterized protein</fullName>
    </submittedName>
</protein>
<reference evidence="1" key="1">
    <citation type="submission" date="2021-02" db="EMBL/GenBank/DDBJ databases">
        <authorList>
            <person name="Dougan E. K."/>
            <person name="Rhodes N."/>
            <person name="Thang M."/>
            <person name="Chan C."/>
        </authorList>
    </citation>
    <scope>NUCLEOTIDE SEQUENCE</scope>
</reference>
<keyword evidence="2" id="KW-1185">Reference proteome</keyword>
<dbReference type="EMBL" id="CAJNNV010028838">
    <property type="protein sequence ID" value="CAE8625893.1"/>
    <property type="molecule type" value="Genomic_DNA"/>
</dbReference>
<dbReference type="OrthoDB" id="441195at2759"/>
<evidence type="ECO:0000313" key="1">
    <source>
        <dbReference type="EMBL" id="CAE8625893.1"/>
    </source>
</evidence>
<proteinExistence type="predicted"/>
<comment type="caution">
    <text evidence="1">The sequence shown here is derived from an EMBL/GenBank/DDBJ whole genome shotgun (WGS) entry which is preliminary data.</text>
</comment>
<dbReference type="AlphaFoldDB" id="A0A813GI80"/>
<accession>A0A813GI80</accession>